<evidence type="ECO:0000313" key="2">
    <source>
        <dbReference type="Proteomes" id="UP001472677"/>
    </source>
</evidence>
<gene>
    <name evidence="1" type="ORF">V6N12_040742</name>
</gene>
<keyword evidence="2" id="KW-1185">Reference proteome</keyword>
<dbReference type="Proteomes" id="UP001472677">
    <property type="component" value="Unassembled WGS sequence"/>
</dbReference>
<protein>
    <submittedName>
        <fullName evidence="1">Uncharacterized protein</fullName>
    </submittedName>
</protein>
<evidence type="ECO:0000313" key="1">
    <source>
        <dbReference type="EMBL" id="KAK8552128.1"/>
    </source>
</evidence>
<reference evidence="1 2" key="1">
    <citation type="journal article" date="2024" name="G3 (Bethesda)">
        <title>Genome assembly of Hibiscus sabdariffa L. provides insights into metabolisms of medicinal natural products.</title>
        <authorList>
            <person name="Kim T."/>
        </authorList>
    </citation>
    <scope>NUCLEOTIDE SEQUENCE [LARGE SCALE GENOMIC DNA]</scope>
    <source>
        <strain evidence="1">TK-2024</strain>
        <tissue evidence="1">Old leaves</tissue>
    </source>
</reference>
<sequence length="135" mass="15592">MWLAIRTGMEDVLHVLCNCYKARGVWRLLLPVGLLQGFIAVPIKEWFQANLPQPSQFSSLHDCCMLWNRRNKLLFDPEFIEKEDIVALSRRYMEEVRVVMEAGRGQPLGETTSDVPPIQVMEMLQHDPQHSDAVD</sequence>
<organism evidence="1 2">
    <name type="scientific">Hibiscus sabdariffa</name>
    <name type="common">roselle</name>
    <dbReference type="NCBI Taxonomy" id="183260"/>
    <lineage>
        <taxon>Eukaryota</taxon>
        <taxon>Viridiplantae</taxon>
        <taxon>Streptophyta</taxon>
        <taxon>Embryophyta</taxon>
        <taxon>Tracheophyta</taxon>
        <taxon>Spermatophyta</taxon>
        <taxon>Magnoliopsida</taxon>
        <taxon>eudicotyledons</taxon>
        <taxon>Gunneridae</taxon>
        <taxon>Pentapetalae</taxon>
        <taxon>rosids</taxon>
        <taxon>malvids</taxon>
        <taxon>Malvales</taxon>
        <taxon>Malvaceae</taxon>
        <taxon>Malvoideae</taxon>
        <taxon>Hibiscus</taxon>
    </lineage>
</organism>
<dbReference type="EMBL" id="JBBPBM010000020">
    <property type="protein sequence ID" value="KAK8552128.1"/>
    <property type="molecule type" value="Genomic_DNA"/>
</dbReference>
<comment type="caution">
    <text evidence="1">The sequence shown here is derived from an EMBL/GenBank/DDBJ whole genome shotgun (WGS) entry which is preliminary data.</text>
</comment>
<proteinExistence type="predicted"/>
<name>A0ABR2E6J2_9ROSI</name>
<accession>A0ABR2E6J2</accession>